<sequence>MMRCIAIQNDFMKQATKDFPFDFECDSFGSVVDADQILALATRRIQNPRQFSVDNLSTTKSVSGAIVRVFDHFSRHGILWETLAVTIDREDSSAEPYEFTHSVIRKANSSSLFKCLELTAESVTAKTGPRGTILFPDITKNERLQSISVHFCDGALALGDSLALKEMMATSQTLKELRLWDMTEFDQDLFCEGLTVNKSLEQLTLGLDRCNISDKVIADIISTVAGHPALTSFSLFVRGQFGPLSSQSMEELLSRKSNLLCLKLHDRGRDETRKLCLGRFAKGLRKCDSLKKLDVHNVFHSDESLSRLFVALAESSGIEDLWFWEKTSQKEFEKVIAMDRLPKPIRLYLDHKIIKDFPKHLEKMLHVHPEVRPFPFFGKKNASMERICDLNWHGRYLLMRHDNHVPLGIWAPVLEKANRNPCVIHQFLKAGILFESWV</sequence>
<protein>
    <submittedName>
        <fullName evidence="1">Uncharacterized protein</fullName>
    </submittedName>
</protein>
<keyword evidence="2" id="KW-1185">Reference proteome</keyword>
<gene>
    <name evidence="1" type="ORF">CYCCA115_LOCUS854</name>
</gene>
<dbReference type="Proteomes" id="UP001295423">
    <property type="component" value="Unassembled WGS sequence"/>
</dbReference>
<organism evidence="1 2">
    <name type="scientific">Cylindrotheca closterium</name>
    <dbReference type="NCBI Taxonomy" id="2856"/>
    <lineage>
        <taxon>Eukaryota</taxon>
        <taxon>Sar</taxon>
        <taxon>Stramenopiles</taxon>
        <taxon>Ochrophyta</taxon>
        <taxon>Bacillariophyta</taxon>
        <taxon>Bacillariophyceae</taxon>
        <taxon>Bacillariophycidae</taxon>
        <taxon>Bacillariales</taxon>
        <taxon>Bacillariaceae</taxon>
        <taxon>Cylindrotheca</taxon>
    </lineage>
</organism>
<dbReference type="Gene3D" id="3.80.10.10">
    <property type="entry name" value="Ribonuclease Inhibitor"/>
    <property type="match status" value="1"/>
</dbReference>
<comment type="caution">
    <text evidence="1">The sequence shown here is derived from an EMBL/GenBank/DDBJ whole genome shotgun (WGS) entry which is preliminary data.</text>
</comment>
<evidence type="ECO:0000313" key="2">
    <source>
        <dbReference type="Proteomes" id="UP001295423"/>
    </source>
</evidence>
<evidence type="ECO:0000313" key="1">
    <source>
        <dbReference type="EMBL" id="CAJ1919594.1"/>
    </source>
</evidence>
<dbReference type="AlphaFoldDB" id="A0AAD2CH59"/>
<proteinExistence type="predicted"/>
<name>A0AAD2CH59_9STRA</name>
<reference evidence="1" key="1">
    <citation type="submission" date="2023-08" db="EMBL/GenBank/DDBJ databases">
        <authorList>
            <person name="Audoor S."/>
            <person name="Bilcke G."/>
        </authorList>
    </citation>
    <scope>NUCLEOTIDE SEQUENCE</scope>
</reference>
<dbReference type="SUPFAM" id="SSF52047">
    <property type="entry name" value="RNI-like"/>
    <property type="match status" value="1"/>
</dbReference>
<accession>A0AAD2CH59</accession>
<dbReference type="InterPro" id="IPR032675">
    <property type="entry name" value="LRR_dom_sf"/>
</dbReference>
<dbReference type="EMBL" id="CAKOGP040000002">
    <property type="protein sequence ID" value="CAJ1919594.1"/>
    <property type="molecule type" value="Genomic_DNA"/>
</dbReference>